<dbReference type="SMART" id="SM00507">
    <property type="entry name" value="HNHc"/>
    <property type="match status" value="1"/>
</dbReference>
<reference evidence="2 3" key="1">
    <citation type="submission" date="2020-02" db="EMBL/GenBank/DDBJ databases">
        <authorList>
            <person name="Kim M.K."/>
        </authorList>
    </citation>
    <scope>NUCLEOTIDE SEQUENCE [LARGE SCALE GENOMIC DNA]</scope>
    <source>
        <strain evidence="2 3">17J57-3</strain>
    </source>
</reference>
<keyword evidence="2" id="KW-0255">Endonuclease</keyword>
<gene>
    <name evidence="2" type="ORF">G3574_11595</name>
</gene>
<dbReference type="AlphaFoldDB" id="A0A6B3SLK8"/>
<dbReference type="InterPro" id="IPR003615">
    <property type="entry name" value="HNH_nuc"/>
</dbReference>
<evidence type="ECO:0000259" key="1">
    <source>
        <dbReference type="SMART" id="SM00507"/>
    </source>
</evidence>
<sequence length="140" mass="15453">MTARGIQVLKTPSRTQSKYPSKTLKQRQLETGRTLALDGAAWRKLRASVLAAQPLCADCQRLGLTVPASEVDHVDNDPTNNERSNLMGLCKPCHSSKTQRHEYFKRTGKVLAMKGCDADGIPIDPDHPWRKAKITKTSAA</sequence>
<comment type="caution">
    <text evidence="2">The sequence shown here is derived from an EMBL/GenBank/DDBJ whole genome shotgun (WGS) entry which is preliminary data.</text>
</comment>
<name>A0A6B3SLK8_9BURK</name>
<dbReference type="Proteomes" id="UP000482155">
    <property type="component" value="Unassembled WGS sequence"/>
</dbReference>
<protein>
    <submittedName>
        <fullName evidence="2">HNH endonuclease</fullName>
    </submittedName>
</protein>
<proteinExistence type="predicted"/>
<keyword evidence="3" id="KW-1185">Reference proteome</keyword>
<keyword evidence="2" id="KW-0378">Hydrolase</keyword>
<dbReference type="Pfam" id="PF01844">
    <property type="entry name" value="HNH"/>
    <property type="match status" value="1"/>
</dbReference>
<dbReference type="CDD" id="cd00085">
    <property type="entry name" value="HNHc"/>
    <property type="match status" value="1"/>
</dbReference>
<evidence type="ECO:0000313" key="2">
    <source>
        <dbReference type="EMBL" id="NEX61724.1"/>
    </source>
</evidence>
<dbReference type="GO" id="GO:0008270">
    <property type="term" value="F:zinc ion binding"/>
    <property type="evidence" value="ECO:0007669"/>
    <property type="project" value="InterPro"/>
</dbReference>
<dbReference type="GO" id="GO:0003676">
    <property type="term" value="F:nucleic acid binding"/>
    <property type="evidence" value="ECO:0007669"/>
    <property type="project" value="InterPro"/>
</dbReference>
<dbReference type="Gene3D" id="1.10.30.50">
    <property type="match status" value="1"/>
</dbReference>
<organism evidence="2 3">
    <name type="scientific">Noviherbaspirillum galbum</name>
    <dbReference type="NCBI Taxonomy" id="2709383"/>
    <lineage>
        <taxon>Bacteria</taxon>
        <taxon>Pseudomonadati</taxon>
        <taxon>Pseudomonadota</taxon>
        <taxon>Betaproteobacteria</taxon>
        <taxon>Burkholderiales</taxon>
        <taxon>Oxalobacteraceae</taxon>
        <taxon>Noviherbaspirillum</taxon>
    </lineage>
</organism>
<evidence type="ECO:0000313" key="3">
    <source>
        <dbReference type="Proteomes" id="UP000482155"/>
    </source>
</evidence>
<dbReference type="EMBL" id="JAAIVB010000037">
    <property type="protein sequence ID" value="NEX61724.1"/>
    <property type="molecule type" value="Genomic_DNA"/>
</dbReference>
<feature type="domain" description="HNH nuclease" evidence="1">
    <location>
        <begin position="44"/>
        <end position="95"/>
    </location>
</feature>
<keyword evidence="2" id="KW-0540">Nuclease</keyword>
<dbReference type="GO" id="GO:0004519">
    <property type="term" value="F:endonuclease activity"/>
    <property type="evidence" value="ECO:0007669"/>
    <property type="project" value="UniProtKB-KW"/>
</dbReference>
<dbReference type="InterPro" id="IPR002711">
    <property type="entry name" value="HNH"/>
</dbReference>
<accession>A0A6B3SLK8</accession>